<proteinExistence type="predicted"/>
<comment type="caution">
    <text evidence="3">The sequence shown here is derived from an EMBL/GenBank/DDBJ whole genome shotgun (WGS) entry which is preliminary data.</text>
</comment>
<dbReference type="Gene3D" id="3.90.550.10">
    <property type="entry name" value="Spore Coat Polysaccharide Biosynthesis Protein SpsA, Chain A"/>
    <property type="match status" value="1"/>
</dbReference>
<dbReference type="SUPFAM" id="SSF53448">
    <property type="entry name" value="Nucleotide-diphospho-sugar transferases"/>
    <property type="match status" value="1"/>
</dbReference>
<reference evidence="3 4" key="1">
    <citation type="submission" date="2023-03" db="EMBL/GenBank/DDBJ databases">
        <title>Paludisphaera mucosa sp. nov. a novel planctomycete from northern fen.</title>
        <authorList>
            <person name="Ivanova A."/>
        </authorList>
    </citation>
    <scope>NUCLEOTIDE SEQUENCE [LARGE SCALE GENOMIC DNA]</scope>
    <source>
        <strain evidence="3 4">Pla2</strain>
    </source>
</reference>
<dbReference type="InterPro" id="IPR029044">
    <property type="entry name" value="Nucleotide-diphossugar_trans"/>
</dbReference>
<gene>
    <name evidence="3" type="ORF">PZE19_09625</name>
</gene>
<keyword evidence="3" id="KW-0808">Transferase</keyword>
<keyword evidence="3" id="KW-0328">Glycosyltransferase</keyword>
<feature type="region of interest" description="Disordered" evidence="1">
    <location>
        <begin position="1"/>
        <end position="21"/>
    </location>
</feature>
<feature type="compositionally biased region" description="Low complexity" evidence="1">
    <location>
        <begin position="1"/>
        <end position="18"/>
    </location>
</feature>
<dbReference type="Pfam" id="PF00535">
    <property type="entry name" value="Glycos_transf_2"/>
    <property type="match status" value="1"/>
</dbReference>
<name>A0ABT6F968_9BACT</name>
<dbReference type="Proteomes" id="UP001216907">
    <property type="component" value="Unassembled WGS sequence"/>
</dbReference>
<dbReference type="GO" id="GO:0016757">
    <property type="term" value="F:glycosyltransferase activity"/>
    <property type="evidence" value="ECO:0007669"/>
    <property type="project" value="UniProtKB-KW"/>
</dbReference>
<feature type="domain" description="Glycosyltransferase 2-like" evidence="2">
    <location>
        <begin position="33"/>
        <end position="195"/>
    </location>
</feature>
<dbReference type="RefSeq" id="WP_277860393.1">
    <property type="nucleotide sequence ID" value="NZ_JARRAG010000002.1"/>
</dbReference>
<accession>A0ABT6F968</accession>
<protein>
    <submittedName>
        <fullName evidence="3">Glycosyltransferase</fullName>
        <ecNumber evidence="3">2.4.-.-</ecNumber>
    </submittedName>
</protein>
<evidence type="ECO:0000256" key="1">
    <source>
        <dbReference type="SAM" id="MobiDB-lite"/>
    </source>
</evidence>
<dbReference type="EC" id="2.4.-.-" evidence="3"/>
<dbReference type="PANTHER" id="PTHR48090">
    <property type="entry name" value="UNDECAPRENYL-PHOSPHATE 4-DEOXY-4-FORMAMIDO-L-ARABINOSE TRANSFERASE-RELATED"/>
    <property type="match status" value="1"/>
</dbReference>
<organism evidence="3 4">
    <name type="scientific">Paludisphaera mucosa</name>
    <dbReference type="NCBI Taxonomy" id="3030827"/>
    <lineage>
        <taxon>Bacteria</taxon>
        <taxon>Pseudomonadati</taxon>
        <taxon>Planctomycetota</taxon>
        <taxon>Planctomycetia</taxon>
        <taxon>Isosphaerales</taxon>
        <taxon>Isosphaeraceae</taxon>
        <taxon>Paludisphaera</taxon>
    </lineage>
</organism>
<dbReference type="InterPro" id="IPR001173">
    <property type="entry name" value="Glyco_trans_2-like"/>
</dbReference>
<keyword evidence="4" id="KW-1185">Reference proteome</keyword>
<dbReference type="EMBL" id="JARRAG010000002">
    <property type="protein sequence ID" value="MDG3004031.1"/>
    <property type="molecule type" value="Genomic_DNA"/>
</dbReference>
<dbReference type="InterPro" id="IPR050256">
    <property type="entry name" value="Glycosyltransferase_2"/>
</dbReference>
<evidence type="ECO:0000313" key="4">
    <source>
        <dbReference type="Proteomes" id="UP001216907"/>
    </source>
</evidence>
<sequence length="265" mass="29731">MGTQTTGARRTGRRIGAGPHAVVGPRADKPLALVVPVYNEGENFPALLAEIERDVPRPFELHVVYDFDEDTTVPVARSFAQDRPWLRLVKNRHGRGVVGAIKTGFDEVGDGPALVVMADLSDDLRVVPGMLDLYRQGHRIVCPSRYMKGGSQEGGPWLKRTLSRLAGLSLWYVARFPTHDATNNFRLYDAALVREMGIESTGGFELALELTAKAFRRGEAIAEVPSHWRDRTAGESRFRLMKWLPRYLYWYAYALSPRRAPRGAR</sequence>
<evidence type="ECO:0000313" key="3">
    <source>
        <dbReference type="EMBL" id="MDG3004031.1"/>
    </source>
</evidence>
<evidence type="ECO:0000259" key="2">
    <source>
        <dbReference type="Pfam" id="PF00535"/>
    </source>
</evidence>